<evidence type="ECO:0000313" key="4">
    <source>
        <dbReference type="Proteomes" id="UP000188268"/>
    </source>
</evidence>
<comment type="caution">
    <text evidence="3">The sequence shown here is derived from an EMBL/GenBank/DDBJ whole genome shotgun (WGS) entry which is preliminary data.</text>
</comment>
<dbReference type="OMA" id="MNRGTCP"/>
<evidence type="ECO:0000313" key="3">
    <source>
        <dbReference type="EMBL" id="OMP03503.1"/>
    </source>
</evidence>
<proteinExistence type="predicted"/>
<sequence length="212" mass="23675">MESIVIERRAKWKNLKQKLGFKAMGCCAASWSPRARISTISSILDEDEDEDEDEDDQAITRRINNNRRIQNQITENIINNSASTPLLLGQQQSTAGSGSGMNLAMALAAERNLRGMNVGPSPPTEKEKLQVKTLMRLIEETDGVEWNKKKDDNNKIVGGCDWMCCVCMERKKGGALIPCGHAFCRVCSRQVWLNRGSCPVCNRSILDVLDLF</sequence>
<dbReference type="Gramene" id="OMP03503">
    <property type="protein sequence ID" value="OMP03503"/>
    <property type="gene ID" value="CCACVL1_02394"/>
</dbReference>
<keyword evidence="4" id="KW-1185">Reference proteome</keyword>
<keyword evidence="1" id="KW-0863">Zinc-finger</keyword>
<organism evidence="3 4">
    <name type="scientific">Corchorus capsularis</name>
    <name type="common">Jute</name>
    <dbReference type="NCBI Taxonomy" id="210143"/>
    <lineage>
        <taxon>Eukaryota</taxon>
        <taxon>Viridiplantae</taxon>
        <taxon>Streptophyta</taxon>
        <taxon>Embryophyta</taxon>
        <taxon>Tracheophyta</taxon>
        <taxon>Spermatophyta</taxon>
        <taxon>Magnoliopsida</taxon>
        <taxon>eudicotyledons</taxon>
        <taxon>Gunneridae</taxon>
        <taxon>Pentapetalae</taxon>
        <taxon>rosids</taxon>
        <taxon>malvids</taxon>
        <taxon>Malvales</taxon>
        <taxon>Malvaceae</taxon>
        <taxon>Grewioideae</taxon>
        <taxon>Apeibeae</taxon>
        <taxon>Corchorus</taxon>
    </lineage>
</organism>
<dbReference type="EMBL" id="AWWV01006040">
    <property type="protein sequence ID" value="OMP03503.1"/>
    <property type="molecule type" value="Genomic_DNA"/>
</dbReference>
<dbReference type="PANTHER" id="PTHR46629">
    <property type="entry name" value="OS01G0917900 PROTEIN"/>
    <property type="match status" value="1"/>
</dbReference>
<dbReference type="Pfam" id="PF13920">
    <property type="entry name" value="zf-C3HC4_3"/>
    <property type="match status" value="1"/>
</dbReference>
<dbReference type="AlphaFoldDB" id="A0A1R3K8V9"/>
<reference evidence="3 4" key="1">
    <citation type="submission" date="2013-09" db="EMBL/GenBank/DDBJ databases">
        <title>Corchorus capsularis genome sequencing.</title>
        <authorList>
            <person name="Alam M."/>
            <person name="Haque M.S."/>
            <person name="Islam M.S."/>
            <person name="Emdad E.M."/>
            <person name="Islam M.M."/>
            <person name="Ahmed B."/>
            <person name="Halim A."/>
            <person name="Hossen Q.M.M."/>
            <person name="Hossain M.Z."/>
            <person name="Ahmed R."/>
            <person name="Khan M.M."/>
            <person name="Islam R."/>
            <person name="Rashid M.M."/>
            <person name="Khan S.A."/>
            <person name="Rahman M.S."/>
            <person name="Alam M."/>
        </authorList>
    </citation>
    <scope>NUCLEOTIDE SEQUENCE [LARGE SCALE GENOMIC DNA]</scope>
    <source>
        <strain evidence="4">cv. CVL-1</strain>
        <tissue evidence="3">Whole seedling</tissue>
    </source>
</reference>
<keyword evidence="1" id="KW-0862">Zinc</keyword>
<dbReference type="InterPro" id="IPR001841">
    <property type="entry name" value="Znf_RING"/>
</dbReference>
<dbReference type="OrthoDB" id="1711136at2759"/>
<dbReference type="InterPro" id="IPR013083">
    <property type="entry name" value="Znf_RING/FYVE/PHD"/>
</dbReference>
<evidence type="ECO:0000256" key="1">
    <source>
        <dbReference type="PROSITE-ProRule" id="PRU00175"/>
    </source>
</evidence>
<dbReference type="PROSITE" id="PS50089">
    <property type="entry name" value="ZF_RING_2"/>
    <property type="match status" value="1"/>
</dbReference>
<protein>
    <submittedName>
        <fullName evidence="3">Zinc finger, RING-type</fullName>
    </submittedName>
</protein>
<dbReference type="SMART" id="SM00184">
    <property type="entry name" value="RING"/>
    <property type="match status" value="1"/>
</dbReference>
<dbReference type="GO" id="GO:0008270">
    <property type="term" value="F:zinc ion binding"/>
    <property type="evidence" value="ECO:0007669"/>
    <property type="project" value="UniProtKB-KW"/>
</dbReference>
<dbReference type="SUPFAM" id="SSF57850">
    <property type="entry name" value="RING/U-box"/>
    <property type="match status" value="1"/>
</dbReference>
<dbReference type="Proteomes" id="UP000188268">
    <property type="component" value="Unassembled WGS sequence"/>
</dbReference>
<dbReference type="Gene3D" id="3.30.40.10">
    <property type="entry name" value="Zinc/RING finger domain, C3HC4 (zinc finger)"/>
    <property type="match status" value="1"/>
</dbReference>
<evidence type="ECO:0000259" key="2">
    <source>
        <dbReference type="PROSITE" id="PS50089"/>
    </source>
</evidence>
<keyword evidence="1" id="KW-0479">Metal-binding</keyword>
<name>A0A1R3K8V9_COCAP</name>
<accession>A0A1R3K8V9</accession>
<feature type="domain" description="RING-type" evidence="2">
    <location>
        <begin position="164"/>
        <end position="202"/>
    </location>
</feature>
<gene>
    <name evidence="3" type="ORF">CCACVL1_02394</name>
</gene>